<dbReference type="Gene3D" id="3.40.640.10">
    <property type="entry name" value="Type I PLP-dependent aspartate aminotransferase-like (Major domain)"/>
    <property type="match status" value="1"/>
</dbReference>
<keyword evidence="5 6" id="KW-0663">Pyridoxal phosphate</keyword>
<dbReference type="GO" id="GO:0042802">
    <property type="term" value="F:identical protein binding"/>
    <property type="evidence" value="ECO:0007669"/>
    <property type="project" value="TreeGrafter"/>
</dbReference>
<gene>
    <name evidence="7" type="ORF">BS47DRAFT_85661</name>
</gene>
<dbReference type="InterPro" id="IPR005814">
    <property type="entry name" value="Aminotrans_3"/>
</dbReference>
<comment type="cofactor">
    <cofactor evidence="1">
        <name>pyridoxal 5'-phosphate</name>
        <dbReference type="ChEBI" id="CHEBI:597326"/>
    </cofactor>
</comment>
<dbReference type="PIRSF" id="PIRSF000521">
    <property type="entry name" value="Transaminase_4ab_Lys_Orn"/>
    <property type="match status" value="1"/>
</dbReference>
<name>A0A9P6B7X9_9AGAM</name>
<evidence type="ECO:0000256" key="4">
    <source>
        <dbReference type="ARBA" id="ARBA00022679"/>
    </source>
</evidence>
<comment type="caution">
    <text evidence="7">The sequence shown here is derived from an EMBL/GenBank/DDBJ whole genome shotgun (WGS) entry which is preliminary data.</text>
</comment>
<organism evidence="7 8">
    <name type="scientific">Hydnum rufescens UP504</name>
    <dbReference type="NCBI Taxonomy" id="1448309"/>
    <lineage>
        <taxon>Eukaryota</taxon>
        <taxon>Fungi</taxon>
        <taxon>Dikarya</taxon>
        <taxon>Basidiomycota</taxon>
        <taxon>Agaricomycotina</taxon>
        <taxon>Agaricomycetes</taxon>
        <taxon>Cantharellales</taxon>
        <taxon>Hydnaceae</taxon>
        <taxon>Hydnum</taxon>
    </lineage>
</organism>
<evidence type="ECO:0000256" key="6">
    <source>
        <dbReference type="RuleBase" id="RU003560"/>
    </source>
</evidence>
<dbReference type="InterPro" id="IPR050103">
    <property type="entry name" value="Class-III_PLP-dep_AT"/>
</dbReference>
<dbReference type="GO" id="GO:0008483">
    <property type="term" value="F:transaminase activity"/>
    <property type="evidence" value="ECO:0007669"/>
    <property type="project" value="UniProtKB-KW"/>
</dbReference>
<dbReference type="PANTHER" id="PTHR11986">
    <property type="entry name" value="AMINOTRANSFERASE CLASS III"/>
    <property type="match status" value="1"/>
</dbReference>
<dbReference type="Gene3D" id="3.90.1150.10">
    <property type="entry name" value="Aspartate Aminotransferase, domain 1"/>
    <property type="match status" value="1"/>
</dbReference>
<dbReference type="InterPro" id="IPR049704">
    <property type="entry name" value="Aminotrans_3_PPA_site"/>
</dbReference>
<dbReference type="OrthoDB" id="10260828at2759"/>
<keyword evidence="4" id="KW-0808">Transferase</keyword>
<evidence type="ECO:0000313" key="8">
    <source>
        <dbReference type="Proteomes" id="UP000886523"/>
    </source>
</evidence>
<comment type="similarity">
    <text evidence="2 6">Belongs to the class-III pyridoxal-phosphate-dependent aminotransferase family.</text>
</comment>
<evidence type="ECO:0000256" key="5">
    <source>
        <dbReference type="ARBA" id="ARBA00022898"/>
    </source>
</evidence>
<dbReference type="InterPro" id="IPR015421">
    <property type="entry name" value="PyrdxlP-dep_Trfase_major"/>
</dbReference>
<dbReference type="Pfam" id="PF00202">
    <property type="entry name" value="Aminotran_3"/>
    <property type="match status" value="1"/>
</dbReference>
<sequence>MNLTRKTRPASFPLFRHNSSKASTRYTAVTHPEDPKTVLPNVSAKIDRFSQYLLNTYARPPFILSHGRGSWVWDTSSRKYLDMSAGIAVNALGHADPELARIMGEQATKLMHTSNLYHNEWAGELAELLVKLTRRDGGLGWTPSSDGDGGARVFLANSGTEANEGALKIARKVGRDRWAAQNPGRSAEESPKTRLVCFEHAFHGRSMGALSVTPNTKYQAPFQPLIPNVHAGALNDIEALEGLVTEDTCGVIVEPIQGEGGVRACSEEFLRALRKRCDAVGAVLIFDEIQCGLYRSGSLWAHSSMPTDCHPDIVTMAKPMANGFPLGAILTRDSIAEVMTVGSHGTTFGGSVLAARLGHHVLSRLSEPSFLASMNDVSKHLHSRLSVLPTLFPDVLEPHVRGRGFILGLPFKNREDPGKLVKLARERGVLLLTAGNDAVRIVPSLNVTRVEVDLAVDVTESSLGLL</sequence>
<dbReference type="InterPro" id="IPR015422">
    <property type="entry name" value="PyrdxlP-dep_Trfase_small"/>
</dbReference>
<dbReference type="FunFam" id="3.40.640.10:FF:000004">
    <property type="entry name" value="Acetylornithine aminotransferase"/>
    <property type="match status" value="1"/>
</dbReference>
<dbReference type="PROSITE" id="PS00600">
    <property type="entry name" value="AA_TRANSFER_CLASS_3"/>
    <property type="match status" value="1"/>
</dbReference>
<evidence type="ECO:0000256" key="1">
    <source>
        <dbReference type="ARBA" id="ARBA00001933"/>
    </source>
</evidence>
<proteinExistence type="inferred from homology"/>
<dbReference type="PANTHER" id="PTHR11986:SF79">
    <property type="entry name" value="ACETYLORNITHINE AMINOTRANSFERASE, MITOCHONDRIAL"/>
    <property type="match status" value="1"/>
</dbReference>
<evidence type="ECO:0008006" key="9">
    <source>
        <dbReference type="Google" id="ProtNLM"/>
    </source>
</evidence>
<dbReference type="CDD" id="cd00610">
    <property type="entry name" value="OAT_like"/>
    <property type="match status" value="1"/>
</dbReference>
<evidence type="ECO:0000256" key="3">
    <source>
        <dbReference type="ARBA" id="ARBA00022576"/>
    </source>
</evidence>
<keyword evidence="3" id="KW-0032">Aminotransferase</keyword>
<accession>A0A9P6B7X9</accession>
<protein>
    <recommendedName>
        <fullName evidence="9">Acetylornithine transaminase</fullName>
    </recommendedName>
</protein>
<dbReference type="GO" id="GO:0005759">
    <property type="term" value="C:mitochondrial matrix"/>
    <property type="evidence" value="ECO:0007669"/>
    <property type="project" value="TreeGrafter"/>
</dbReference>
<dbReference type="GO" id="GO:0030170">
    <property type="term" value="F:pyridoxal phosphate binding"/>
    <property type="evidence" value="ECO:0007669"/>
    <property type="project" value="InterPro"/>
</dbReference>
<reference evidence="7" key="1">
    <citation type="journal article" date="2020" name="Nat. Commun.">
        <title>Large-scale genome sequencing of mycorrhizal fungi provides insights into the early evolution of symbiotic traits.</title>
        <authorList>
            <person name="Miyauchi S."/>
            <person name="Kiss E."/>
            <person name="Kuo A."/>
            <person name="Drula E."/>
            <person name="Kohler A."/>
            <person name="Sanchez-Garcia M."/>
            <person name="Morin E."/>
            <person name="Andreopoulos B."/>
            <person name="Barry K.W."/>
            <person name="Bonito G."/>
            <person name="Buee M."/>
            <person name="Carver A."/>
            <person name="Chen C."/>
            <person name="Cichocki N."/>
            <person name="Clum A."/>
            <person name="Culley D."/>
            <person name="Crous P.W."/>
            <person name="Fauchery L."/>
            <person name="Girlanda M."/>
            <person name="Hayes R.D."/>
            <person name="Keri Z."/>
            <person name="LaButti K."/>
            <person name="Lipzen A."/>
            <person name="Lombard V."/>
            <person name="Magnuson J."/>
            <person name="Maillard F."/>
            <person name="Murat C."/>
            <person name="Nolan M."/>
            <person name="Ohm R.A."/>
            <person name="Pangilinan J."/>
            <person name="Pereira M.F."/>
            <person name="Perotto S."/>
            <person name="Peter M."/>
            <person name="Pfister S."/>
            <person name="Riley R."/>
            <person name="Sitrit Y."/>
            <person name="Stielow J.B."/>
            <person name="Szollosi G."/>
            <person name="Zifcakova L."/>
            <person name="Stursova M."/>
            <person name="Spatafora J.W."/>
            <person name="Tedersoo L."/>
            <person name="Vaario L.M."/>
            <person name="Yamada A."/>
            <person name="Yan M."/>
            <person name="Wang P."/>
            <person name="Xu J."/>
            <person name="Bruns T."/>
            <person name="Baldrian P."/>
            <person name="Vilgalys R."/>
            <person name="Dunand C."/>
            <person name="Henrissat B."/>
            <person name="Grigoriev I.V."/>
            <person name="Hibbett D."/>
            <person name="Nagy L.G."/>
            <person name="Martin F.M."/>
        </authorList>
    </citation>
    <scope>NUCLEOTIDE SEQUENCE</scope>
    <source>
        <strain evidence="7">UP504</strain>
    </source>
</reference>
<dbReference type="AlphaFoldDB" id="A0A9P6B7X9"/>
<dbReference type="EMBL" id="MU128919">
    <property type="protein sequence ID" value="KAF9519281.1"/>
    <property type="molecule type" value="Genomic_DNA"/>
</dbReference>
<evidence type="ECO:0000256" key="2">
    <source>
        <dbReference type="ARBA" id="ARBA00008954"/>
    </source>
</evidence>
<dbReference type="NCBIfam" id="NF002325">
    <property type="entry name" value="PRK01278.1"/>
    <property type="match status" value="1"/>
</dbReference>
<keyword evidence="8" id="KW-1185">Reference proteome</keyword>
<dbReference type="Proteomes" id="UP000886523">
    <property type="component" value="Unassembled WGS sequence"/>
</dbReference>
<evidence type="ECO:0000313" key="7">
    <source>
        <dbReference type="EMBL" id="KAF9519281.1"/>
    </source>
</evidence>
<dbReference type="SUPFAM" id="SSF53383">
    <property type="entry name" value="PLP-dependent transferases"/>
    <property type="match status" value="1"/>
</dbReference>
<dbReference type="InterPro" id="IPR015424">
    <property type="entry name" value="PyrdxlP-dep_Trfase"/>
</dbReference>